<dbReference type="InterPro" id="IPR005135">
    <property type="entry name" value="Endo/exonuclease/phosphatase"/>
</dbReference>
<evidence type="ECO:0000313" key="3">
    <source>
        <dbReference type="Proteomes" id="UP000298663"/>
    </source>
</evidence>
<dbReference type="EMBL" id="AZBU02000002">
    <property type="protein sequence ID" value="TKR94814.1"/>
    <property type="molecule type" value="Genomic_DNA"/>
</dbReference>
<reference evidence="2 3" key="1">
    <citation type="journal article" date="2015" name="Genome Biol.">
        <title>Comparative genomics of Steinernema reveals deeply conserved gene regulatory networks.</title>
        <authorList>
            <person name="Dillman A.R."/>
            <person name="Macchietto M."/>
            <person name="Porter C.F."/>
            <person name="Rogers A."/>
            <person name="Williams B."/>
            <person name="Antoshechkin I."/>
            <person name="Lee M.M."/>
            <person name="Goodwin Z."/>
            <person name="Lu X."/>
            <person name="Lewis E.E."/>
            <person name="Goodrich-Blair H."/>
            <person name="Stock S.P."/>
            <person name="Adams B.J."/>
            <person name="Sternberg P.W."/>
            <person name="Mortazavi A."/>
        </authorList>
    </citation>
    <scope>NUCLEOTIDE SEQUENCE [LARGE SCALE GENOMIC DNA]</scope>
    <source>
        <strain evidence="2 3">ALL</strain>
    </source>
</reference>
<reference evidence="2 3" key="2">
    <citation type="journal article" date="2019" name="G3 (Bethesda)">
        <title>Hybrid Assembly of the Genome of the Entomopathogenic Nematode Steinernema carpocapsae Identifies the X-Chromosome.</title>
        <authorList>
            <person name="Serra L."/>
            <person name="Macchietto M."/>
            <person name="Macias-Munoz A."/>
            <person name="McGill C.J."/>
            <person name="Rodriguez I.M."/>
            <person name="Rodriguez B."/>
            <person name="Murad R."/>
            <person name="Mortazavi A."/>
        </authorList>
    </citation>
    <scope>NUCLEOTIDE SEQUENCE [LARGE SCALE GENOMIC DNA]</scope>
    <source>
        <strain evidence="2 3">ALL</strain>
    </source>
</reference>
<dbReference type="GO" id="GO:0000288">
    <property type="term" value="P:nuclear-transcribed mRNA catabolic process, deadenylation-dependent decay"/>
    <property type="evidence" value="ECO:0007669"/>
    <property type="project" value="TreeGrafter"/>
</dbReference>
<sequence length="625" mass="71338">MSYFQVRSTHGIAIMASPKETISDLPLLHKSPFLFPNLIPDRKIIMTPLPRFFTLGVTREREVAIVLEFKAEGEEGIGRIQMKIEVPLTVSADEIDLKMKEKFEHIKGISVPRQQNVFTLLDANGGRQFKTTPTLDAVMRDVHRYRHALVMGEVFEIVKDPPDIHHLSITLVNRVGMILMPKLRSSDLAKVRQLTWWIGKTVDNKPPILARQDGELTVAGWEKTSSGCYFEVEPQFEGRRILLLADLGERSIARSYIYCYDVQANLNPEYIFTRRHLECQERAPKDRLRLVSYNVLADVYVKYRTTTRTNAFPYCPVGEQLSSYRWPVLLRELKGYNADLVFLQEVDEWLYDVYLKPFLTSLGFGTQFGAKMKAPETPAAEGLLLAWRLDKMEMVRVETVRLADYVLGAFENADIREMLRRNEDLRLMLTTRPTVCMVAALRMKTSDKVIIAGNTHLFFDPTHPDVKMTQAVLCSRLIAGMKQRVLHYKDRNTIRTIFGGDFNSIPGSAVYAYFRTGEVDASDACWQGSPAARRFVMEVRPYHSLCGIPETNFAEYEAPDGTKAGFTGCLDYIWGCEEVKVERRISMPSRELIARHVALPSQIAPSDHVALVVDVRLQEEEQTTE</sequence>
<proteinExistence type="predicted"/>
<protein>
    <recommendedName>
        <fullName evidence="1">Endonuclease/exonuclease/phosphatase domain-containing protein</fullName>
    </recommendedName>
</protein>
<evidence type="ECO:0000259" key="1">
    <source>
        <dbReference type="Pfam" id="PF03372"/>
    </source>
</evidence>
<gene>
    <name evidence="2" type="ORF">L596_009050</name>
</gene>
<dbReference type="PANTHER" id="PTHR12121:SF37">
    <property type="entry name" value="2',5'-PHOSPHODIESTERASE 12"/>
    <property type="match status" value="1"/>
</dbReference>
<comment type="caution">
    <text evidence="2">The sequence shown here is derived from an EMBL/GenBank/DDBJ whole genome shotgun (WGS) entry which is preliminary data.</text>
</comment>
<evidence type="ECO:0000313" key="2">
    <source>
        <dbReference type="EMBL" id="TKR94814.1"/>
    </source>
</evidence>
<dbReference type="STRING" id="34508.A0A4U5PFF8"/>
<keyword evidence="3" id="KW-1185">Reference proteome</keyword>
<dbReference type="GO" id="GO:0005739">
    <property type="term" value="C:mitochondrion"/>
    <property type="evidence" value="ECO:0007669"/>
    <property type="project" value="TreeGrafter"/>
</dbReference>
<organism evidence="2 3">
    <name type="scientific">Steinernema carpocapsae</name>
    <name type="common">Entomopathogenic nematode</name>
    <dbReference type="NCBI Taxonomy" id="34508"/>
    <lineage>
        <taxon>Eukaryota</taxon>
        <taxon>Metazoa</taxon>
        <taxon>Ecdysozoa</taxon>
        <taxon>Nematoda</taxon>
        <taxon>Chromadorea</taxon>
        <taxon>Rhabditida</taxon>
        <taxon>Tylenchina</taxon>
        <taxon>Panagrolaimomorpha</taxon>
        <taxon>Strongyloidoidea</taxon>
        <taxon>Steinernematidae</taxon>
        <taxon>Steinernema</taxon>
    </lineage>
</organism>
<dbReference type="SUPFAM" id="SSF56219">
    <property type="entry name" value="DNase I-like"/>
    <property type="match status" value="1"/>
</dbReference>
<dbReference type="Proteomes" id="UP000298663">
    <property type="component" value="Unassembled WGS sequence"/>
</dbReference>
<dbReference type="GO" id="GO:0000175">
    <property type="term" value="F:3'-5'-RNA exonuclease activity"/>
    <property type="evidence" value="ECO:0007669"/>
    <property type="project" value="TreeGrafter"/>
</dbReference>
<dbReference type="InterPro" id="IPR050410">
    <property type="entry name" value="CCR4/nocturin_mRNA_transcr"/>
</dbReference>
<feature type="domain" description="Endonuclease/exonuclease/phosphatase" evidence="1">
    <location>
        <begin position="329"/>
        <end position="608"/>
    </location>
</feature>
<name>A0A4U5PFF8_STECR</name>
<dbReference type="Pfam" id="PF03372">
    <property type="entry name" value="Exo_endo_phos"/>
    <property type="match status" value="1"/>
</dbReference>
<accession>A0A4U5PFF8</accession>
<dbReference type="OrthoDB" id="412787at2759"/>
<dbReference type="InterPro" id="IPR036691">
    <property type="entry name" value="Endo/exonu/phosph_ase_sf"/>
</dbReference>
<dbReference type="PANTHER" id="PTHR12121">
    <property type="entry name" value="CARBON CATABOLITE REPRESSOR PROTEIN 4"/>
    <property type="match status" value="1"/>
</dbReference>
<dbReference type="AlphaFoldDB" id="A0A4U5PFF8"/>
<dbReference type="Gene3D" id="3.60.10.10">
    <property type="entry name" value="Endonuclease/exonuclease/phosphatase"/>
    <property type="match status" value="1"/>
</dbReference>